<dbReference type="Pfam" id="PF11051">
    <property type="entry name" value="Mannosyl_trans3"/>
    <property type="match status" value="3"/>
</dbReference>
<evidence type="ECO:0000256" key="2">
    <source>
        <dbReference type="ARBA" id="ARBA00004606"/>
    </source>
</evidence>
<evidence type="ECO:0000256" key="7">
    <source>
        <dbReference type="ARBA" id="ARBA00022989"/>
    </source>
</evidence>
<evidence type="ECO:0000256" key="10">
    <source>
        <dbReference type="ARBA" id="ARBA00037847"/>
    </source>
</evidence>
<dbReference type="AlphaFoldDB" id="A0A8J5J2D2"/>
<keyword evidence="7" id="KW-1133">Transmembrane helix</keyword>
<evidence type="ECO:0000256" key="5">
    <source>
        <dbReference type="ARBA" id="ARBA00022692"/>
    </source>
</evidence>
<dbReference type="GO" id="GO:0046354">
    <property type="term" value="P:mannan biosynthetic process"/>
    <property type="evidence" value="ECO:0007669"/>
    <property type="project" value="TreeGrafter"/>
</dbReference>
<evidence type="ECO:0000256" key="9">
    <source>
        <dbReference type="ARBA" id="ARBA00023136"/>
    </source>
</evidence>
<keyword evidence="8" id="KW-0333">Golgi apparatus</keyword>
<proteinExistence type="inferred from homology"/>
<name>A0A8J5J2D2_9STRA</name>
<accession>A0A8J5J2D2</accession>
<evidence type="ECO:0000256" key="6">
    <source>
        <dbReference type="ARBA" id="ARBA00022968"/>
    </source>
</evidence>
<keyword evidence="4" id="KW-0808">Transferase</keyword>
<organism evidence="11 12">
    <name type="scientific">Phytophthora aleatoria</name>
    <dbReference type="NCBI Taxonomy" id="2496075"/>
    <lineage>
        <taxon>Eukaryota</taxon>
        <taxon>Sar</taxon>
        <taxon>Stramenopiles</taxon>
        <taxon>Oomycota</taxon>
        <taxon>Peronosporomycetes</taxon>
        <taxon>Peronosporales</taxon>
        <taxon>Peronosporaceae</taxon>
        <taxon>Phytophthora</taxon>
    </lineage>
</organism>
<evidence type="ECO:0000313" key="11">
    <source>
        <dbReference type="EMBL" id="KAG6959184.1"/>
    </source>
</evidence>
<evidence type="ECO:0000313" key="12">
    <source>
        <dbReference type="Proteomes" id="UP000709295"/>
    </source>
</evidence>
<keyword evidence="5" id="KW-0812">Transmembrane</keyword>
<comment type="subcellular location">
    <subcellularLocation>
        <location evidence="10">Endomembrane system</location>
        <topology evidence="10">Single-pass membrane protein</topology>
    </subcellularLocation>
    <subcellularLocation>
        <location evidence="1">Golgi apparatus membrane</location>
    </subcellularLocation>
    <subcellularLocation>
        <location evidence="2">Membrane</location>
        <topology evidence="2">Single-pass type II membrane protein</topology>
    </subcellularLocation>
</comment>
<reference evidence="11" key="1">
    <citation type="submission" date="2021-01" db="EMBL/GenBank/DDBJ databases">
        <title>Phytophthora aleatoria, a newly-described species from Pinus radiata is distinct from Phytophthora cactorum isolates based on comparative genomics.</title>
        <authorList>
            <person name="Mcdougal R."/>
            <person name="Panda P."/>
            <person name="Williams N."/>
            <person name="Studholme D.J."/>
        </authorList>
    </citation>
    <scope>NUCLEOTIDE SEQUENCE</scope>
    <source>
        <strain evidence="11">NZFS 4037</strain>
    </source>
</reference>
<protein>
    <recommendedName>
        <fullName evidence="13">Nucleotide-diphospho-sugar transferase</fullName>
    </recommendedName>
</protein>
<dbReference type="PANTHER" id="PTHR31646:SF1">
    <property type="entry name" value="ALPHA-1,2-MANNOSYLTRANSFERASE MNN2"/>
    <property type="match status" value="1"/>
</dbReference>
<keyword evidence="6" id="KW-0735">Signal-anchor</keyword>
<evidence type="ECO:0000256" key="4">
    <source>
        <dbReference type="ARBA" id="ARBA00022679"/>
    </source>
</evidence>
<dbReference type="EMBL" id="JAENGY010000627">
    <property type="protein sequence ID" value="KAG6959184.1"/>
    <property type="molecule type" value="Genomic_DNA"/>
</dbReference>
<keyword evidence="9" id="KW-0472">Membrane</keyword>
<evidence type="ECO:0008006" key="13">
    <source>
        <dbReference type="Google" id="ProtNLM"/>
    </source>
</evidence>
<evidence type="ECO:0000256" key="8">
    <source>
        <dbReference type="ARBA" id="ARBA00023034"/>
    </source>
</evidence>
<keyword evidence="12" id="KW-1185">Reference proteome</keyword>
<dbReference type="PANTHER" id="PTHR31646">
    <property type="entry name" value="ALPHA-1,2-MANNOSYLTRANSFERASE MNN2"/>
    <property type="match status" value="1"/>
</dbReference>
<dbReference type="GO" id="GO:0000026">
    <property type="term" value="F:alpha-1,2-mannosyltransferase activity"/>
    <property type="evidence" value="ECO:0007669"/>
    <property type="project" value="TreeGrafter"/>
</dbReference>
<comment type="caution">
    <text evidence="11">The sequence shown here is derived from an EMBL/GenBank/DDBJ whole genome shotgun (WGS) entry which is preliminary data.</text>
</comment>
<evidence type="ECO:0000256" key="1">
    <source>
        <dbReference type="ARBA" id="ARBA00004394"/>
    </source>
</evidence>
<dbReference type="InterPro" id="IPR022751">
    <property type="entry name" value="Alpha_mannosyltransferase"/>
</dbReference>
<evidence type="ECO:0000256" key="3">
    <source>
        <dbReference type="ARBA" id="ARBA00009105"/>
    </source>
</evidence>
<comment type="similarity">
    <text evidence="3">Belongs to the MNN1/MNT family.</text>
</comment>
<gene>
    <name evidence="11" type="ORF">JG688_00010186</name>
</gene>
<dbReference type="GO" id="GO:0000139">
    <property type="term" value="C:Golgi membrane"/>
    <property type="evidence" value="ECO:0007669"/>
    <property type="project" value="UniProtKB-SubCell"/>
</dbReference>
<sequence length="877" mass="100352">MPGFSLPNGASNGQNPRDGIVMVVYPKLLVSAYAGIRVLRDVLKCRLPIEIWFHVDEIGQDFTLLAPLQKLAIYVGGISFHPIYNPRAKGFLSKVFAIYNSHFDRVLFLDADNVPVRDPTFLFSSMEFEANGAIFWPDFWHPRPLDLSFVDMFEQESSQLQVDRTRHAAPLELVYFYAFHEPNYFQKLDLVYGDKDLFRLAWMKLGAPFHMIETVPAMAGPAINGSFCGRTTVQHDVDGNLLFLHRNQHKLTGERLEKLAKESAATGNMVIPPPETESGGEFSDEYPDPIIWTHLMSFSKNVSKAFYRIESYRASPEFPQRQPCYGRRDINNLQFFELHKFSEQKFSGIEADLRHYAFEAANQLIPPVAQDRMAEHSAVCSHSRILDTSTPCVLYTLVMLLWVVSSVHDIASTSESLPLSIVHLFTNGQHTPTPEELEAEAHALTVKSLPDVANDKPCNRHVEDGASGYCEIEDVESGRQVVEKAIAPGYNLPNVKENEEPRAGIVMVVYPTLLASADELQRVPGALEPLKGLAGKEAEGGMTFREITDRRAFRFAAKVYAVYNSAFDQVLFLDADNVPVRDPTFLFESEEFVRTGSVFWPDFWHPQFTIFHIMADSLLWQLLDMKYVNMFEQESGQLLIDRRRHTATMELVNFYTFHSPSHFDQLKLVYGDKDLFRYAWIKLNVPFYMIQTPPAVAGKVVNESFCGMTMVQHDANGEVLFLHRNSNKLTGHVKRQEINYKVEARRQARLKLLDQGLPATINDEQVQAELEELMRTPPPTLEPPEPDNLPDPAMWTHLWTFRNTSRRVDYRIRSYSAEPDFPEWQRCYGQRNISDNEHFYSQRIADLGFAGLETHLRRFAMEGAQLLEKHQPSRKLR</sequence>
<dbReference type="Proteomes" id="UP000709295">
    <property type="component" value="Unassembled WGS sequence"/>
</dbReference>